<dbReference type="NCBIfam" id="TIGR02100">
    <property type="entry name" value="glgX_debranch"/>
    <property type="match status" value="1"/>
</dbReference>
<feature type="region of interest" description="Disordered" evidence="4">
    <location>
        <begin position="719"/>
        <end position="745"/>
    </location>
</feature>
<dbReference type="SUPFAM" id="SSF51011">
    <property type="entry name" value="Glycosyl hydrolase domain"/>
    <property type="match status" value="1"/>
</dbReference>
<evidence type="ECO:0000256" key="4">
    <source>
        <dbReference type="SAM" id="MobiDB-lite"/>
    </source>
</evidence>
<dbReference type="Proteomes" id="UP000246569">
    <property type="component" value="Unassembled WGS sequence"/>
</dbReference>
<dbReference type="CDD" id="cd11326">
    <property type="entry name" value="AmyAc_Glg_debranch"/>
    <property type="match status" value="1"/>
</dbReference>
<keyword evidence="2" id="KW-0378">Hydrolase</keyword>
<comment type="similarity">
    <text evidence="1">Belongs to the glycosyl hydrolase 13 family.</text>
</comment>
<dbReference type="OrthoDB" id="3236218at2"/>
<accession>A0A317N064</accession>
<sequence length="745" mass="83169">MPVQEFLEASSCVALGAHWDGRGVHFAVFAEDAERVDLCLFNVGGKRELRLSLPDCSDGIWRGYLPRAQPGQRYGYRVYGPYDPTRGHRFNPHKLLLDPYARQLAGKLRWHDALYGYRLGGPRGDLQMDRRDSAAYMPKAVLTTDTAFNWGDDRPPRTPWSDTVIYEMHVKGFSQRHPEIPEADRGCFAALGCPATIDYLRRLGVTAVELLPIHAFVRDRRLIDLGLTNYWGYNTLAYFAPDPAYLADGSLGELKWAIKQLHAAGIEVLLDVVYNHTCEGNELGTTMCFRGFGNASYYRLLPGNPRYHINDTGCGNTVNFSHPAVIRLAMDSLRYWVEEFHVDGFRFDLGVTLGREPDGYDPGSGFFDALMQDPVLAGVKLISEPWDIGLGGYQIGNHPAGMGEWNGRFRDDVRRYWKGDENMRGALAARLQGSAEMFDHHRRKPWASVNFITAHDGFTLRDLVSYNGKHNAANGEDNRDGSNDNASSNWGCEGPSRDPVIHARRLCVSRSLLASLCFAHGTPMLLAGDEFGQTQRGNNNPYCQDNALSWLDWELAAGAEGQALRAFVSRLLALRRQFPLLQGHYFQHGRIEPTPGLKDLSWFDERGVELQAGDWLNPTARLLAARRAGLRADGTLDVLLLLHNADCVAHRFRLPPPLYDYCVLVDSAYPQIDRLPVTADGYVVEPYACVLLLGHEPCPAPVEELTPPAAELETAELELDDVIAPPVEKPEPIEDDDPDLEGEPA</sequence>
<comment type="caution">
    <text evidence="6">The sequence shown here is derived from an EMBL/GenBank/DDBJ whole genome shotgun (WGS) entry which is preliminary data.</text>
</comment>
<dbReference type="GO" id="GO:0005980">
    <property type="term" value="P:glycogen catabolic process"/>
    <property type="evidence" value="ECO:0007669"/>
    <property type="project" value="InterPro"/>
</dbReference>
<dbReference type="InterPro" id="IPR011837">
    <property type="entry name" value="Glycogen_debranch_GlgX"/>
</dbReference>
<evidence type="ECO:0000256" key="1">
    <source>
        <dbReference type="ARBA" id="ARBA00008061"/>
    </source>
</evidence>
<dbReference type="Pfam" id="PF00128">
    <property type="entry name" value="Alpha-amylase"/>
    <property type="match status" value="1"/>
</dbReference>
<evidence type="ECO:0000313" key="7">
    <source>
        <dbReference type="Proteomes" id="UP000246569"/>
    </source>
</evidence>
<dbReference type="Gene3D" id="2.60.40.1180">
    <property type="entry name" value="Golgi alpha-mannosidase II"/>
    <property type="match status" value="1"/>
</dbReference>
<evidence type="ECO:0000256" key="3">
    <source>
        <dbReference type="ARBA" id="ARBA00023295"/>
    </source>
</evidence>
<proteinExistence type="inferred from homology"/>
<keyword evidence="3" id="KW-0326">Glycosidase</keyword>
<reference evidence="6 7" key="1">
    <citation type="submission" date="2018-05" db="EMBL/GenBank/DDBJ databases">
        <title>Genomic Encyclopedia of Type Strains, Phase IV (KMG-IV): sequencing the most valuable type-strain genomes for metagenomic binning, comparative biology and taxonomic classification.</title>
        <authorList>
            <person name="Goeker M."/>
        </authorList>
    </citation>
    <scope>NUCLEOTIDE SEQUENCE [LARGE SCALE GENOMIC DNA]</scope>
    <source>
        <strain evidence="6 7">DSM 23606</strain>
    </source>
</reference>
<gene>
    <name evidence="6" type="ORF">C7443_101447</name>
</gene>
<organism evidence="6 7">
    <name type="scientific">Plasticicumulans acidivorans</name>
    <dbReference type="NCBI Taxonomy" id="886464"/>
    <lineage>
        <taxon>Bacteria</taxon>
        <taxon>Pseudomonadati</taxon>
        <taxon>Pseudomonadota</taxon>
        <taxon>Gammaproteobacteria</taxon>
        <taxon>Candidatus Competibacteraceae</taxon>
        <taxon>Plasticicumulans</taxon>
    </lineage>
</organism>
<dbReference type="EMBL" id="QGTJ01000001">
    <property type="protein sequence ID" value="PWV65961.1"/>
    <property type="molecule type" value="Genomic_DNA"/>
</dbReference>
<dbReference type="PANTHER" id="PTHR43002">
    <property type="entry name" value="GLYCOGEN DEBRANCHING ENZYME"/>
    <property type="match status" value="1"/>
</dbReference>
<dbReference type="CDD" id="cd02856">
    <property type="entry name" value="E_set_GDE_Isoamylase_N"/>
    <property type="match status" value="1"/>
</dbReference>
<evidence type="ECO:0000313" key="6">
    <source>
        <dbReference type="EMBL" id="PWV65961.1"/>
    </source>
</evidence>
<dbReference type="InterPro" id="IPR004193">
    <property type="entry name" value="Glyco_hydro_13_N"/>
</dbReference>
<dbReference type="InterPro" id="IPR013783">
    <property type="entry name" value="Ig-like_fold"/>
</dbReference>
<dbReference type="AlphaFoldDB" id="A0A317N064"/>
<dbReference type="InterPro" id="IPR013780">
    <property type="entry name" value="Glyco_hydro_b"/>
</dbReference>
<dbReference type="Gene3D" id="2.60.40.10">
    <property type="entry name" value="Immunoglobulins"/>
    <property type="match status" value="1"/>
</dbReference>
<feature type="compositionally biased region" description="Acidic residues" evidence="4">
    <location>
        <begin position="733"/>
        <end position="745"/>
    </location>
</feature>
<dbReference type="InterPro" id="IPR006047">
    <property type="entry name" value="GH13_cat_dom"/>
</dbReference>
<dbReference type="RefSeq" id="WP_110016939.1">
    <property type="nucleotide sequence ID" value="NZ_QGTJ01000001.1"/>
</dbReference>
<feature type="region of interest" description="Disordered" evidence="4">
    <location>
        <begin position="472"/>
        <end position="491"/>
    </location>
</feature>
<dbReference type="InterPro" id="IPR014756">
    <property type="entry name" value="Ig_E-set"/>
</dbReference>
<dbReference type="Pfam" id="PF02922">
    <property type="entry name" value="CBM_48"/>
    <property type="match status" value="1"/>
</dbReference>
<dbReference type="InterPro" id="IPR044505">
    <property type="entry name" value="GlgX_Isoamylase_N_E_set"/>
</dbReference>
<evidence type="ECO:0000256" key="2">
    <source>
        <dbReference type="ARBA" id="ARBA00022801"/>
    </source>
</evidence>
<dbReference type="InterPro" id="IPR017853">
    <property type="entry name" value="GH"/>
</dbReference>
<keyword evidence="7" id="KW-1185">Reference proteome</keyword>
<dbReference type="SUPFAM" id="SSF81296">
    <property type="entry name" value="E set domains"/>
    <property type="match status" value="1"/>
</dbReference>
<dbReference type="SUPFAM" id="SSF51445">
    <property type="entry name" value="(Trans)glycosidases"/>
    <property type="match status" value="1"/>
</dbReference>
<dbReference type="Gene3D" id="3.20.20.80">
    <property type="entry name" value="Glycosidases"/>
    <property type="match status" value="1"/>
</dbReference>
<dbReference type="SMART" id="SM00642">
    <property type="entry name" value="Aamy"/>
    <property type="match status" value="1"/>
</dbReference>
<dbReference type="GO" id="GO:0004135">
    <property type="term" value="F:amylo-alpha-1,6-glucosidase activity"/>
    <property type="evidence" value="ECO:0007669"/>
    <property type="project" value="InterPro"/>
</dbReference>
<protein>
    <submittedName>
        <fullName evidence="6">Glycogen operon protein</fullName>
    </submittedName>
</protein>
<feature type="domain" description="Glycosyl hydrolase family 13 catalytic" evidence="5">
    <location>
        <begin position="167"/>
        <end position="575"/>
    </location>
</feature>
<evidence type="ECO:0000259" key="5">
    <source>
        <dbReference type="SMART" id="SM00642"/>
    </source>
</evidence>
<name>A0A317N064_9GAMM</name>